<dbReference type="CDD" id="cd07043">
    <property type="entry name" value="STAS_anti-anti-sigma_factors"/>
    <property type="match status" value="1"/>
</dbReference>
<dbReference type="EMBL" id="LAZR01000628">
    <property type="protein sequence ID" value="KKN62324.1"/>
    <property type="molecule type" value="Genomic_DNA"/>
</dbReference>
<dbReference type="PROSITE" id="PS50801">
    <property type="entry name" value="STAS"/>
    <property type="match status" value="1"/>
</dbReference>
<dbReference type="GO" id="GO:0043856">
    <property type="term" value="F:anti-sigma factor antagonist activity"/>
    <property type="evidence" value="ECO:0007669"/>
    <property type="project" value="InterPro"/>
</dbReference>
<dbReference type="PANTHER" id="PTHR33495:SF2">
    <property type="entry name" value="ANTI-SIGMA FACTOR ANTAGONIST TM_1081-RELATED"/>
    <property type="match status" value="1"/>
</dbReference>
<evidence type="ECO:0000313" key="3">
    <source>
        <dbReference type="EMBL" id="KKN62324.1"/>
    </source>
</evidence>
<dbReference type="SUPFAM" id="SSF52091">
    <property type="entry name" value="SpoIIaa-like"/>
    <property type="match status" value="1"/>
</dbReference>
<evidence type="ECO:0000259" key="2">
    <source>
        <dbReference type="PROSITE" id="PS50801"/>
    </source>
</evidence>
<dbReference type="InterPro" id="IPR002645">
    <property type="entry name" value="STAS_dom"/>
</dbReference>
<accession>A0A0F9S5J2</accession>
<protein>
    <recommendedName>
        <fullName evidence="2">STAS domain-containing protein</fullName>
    </recommendedName>
</protein>
<organism evidence="3">
    <name type="scientific">marine sediment metagenome</name>
    <dbReference type="NCBI Taxonomy" id="412755"/>
    <lineage>
        <taxon>unclassified sequences</taxon>
        <taxon>metagenomes</taxon>
        <taxon>ecological metagenomes</taxon>
    </lineage>
</organism>
<dbReference type="Gene3D" id="3.30.750.24">
    <property type="entry name" value="STAS domain"/>
    <property type="match status" value="1"/>
</dbReference>
<gene>
    <name evidence="3" type="ORF">LCGC14_0512870</name>
</gene>
<comment type="similarity">
    <text evidence="1">Belongs to the anti-sigma-factor antagonist family.</text>
</comment>
<dbReference type="InterPro" id="IPR003658">
    <property type="entry name" value="Anti-sigma_ant"/>
</dbReference>
<dbReference type="AlphaFoldDB" id="A0A0F9S5J2"/>
<reference evidence="3" key="1">
    <citation type="journal article" date="2015" name="Nature">
        <title>Complex archaea that bridge the gap between prokaryotes and eukaryotes.</title>
        <authorList>
            <person name="Spang A."/>
            <person name="Saw J.H."/>
            <person name="Jorgensen S.L."/>
            <person name="Zaremba-Niedzwiedzka K."/>
            <person name="Martijn J."/>
            <person name="Lind A.E."/>
            <person name="van Eijk R."/>
            <person name="Schleper C."/>
            <person name="Guy L."/>
            <person name="Ettema T.J."/>
        </authorList>
    </citation>
    <scope>NUCLEOTIDE SEQUENCE</scope>
</reference>
<dbReference type="NCBIfam" id="TIGR00377">
    <property type="entry name" value="ant_ant_sig"/>
    <property type="match status" value="1"/>
</dbReference>
<dbReference type="Pfam" id="PF01740">
    <property type="entry name" value="STAS"/>
    <property type="match status" value="1"/>
</dbReference>
<comment type="caution">
    <text evidence="3">The sequence shown here is derived from an EMBL/GenBank/DDBJ whole genome shotgun (WGS) entry which is preliminary data.</text>
</comment>
<dbReference type="PANTHER" id="PTHR33495">
    <property type="entry name" value="ANTI-SIGMA FACTOR ANTAGONIST TM_1081-RELATED-RELATED"/>
    <property type="match status" value="1"/>
</dbReference>
<proteinExistence type="inferred from homology"/>
<name>A0A0F9S5J2_9ZZZZ</name>
<feature type="domain" description="STAS" evidence="2">
    <location>
        <begin position="27"/>
        <end position="118"/>
    </location>
</feature>
<dbReference type="InterPro" id="IPR036513">
    <property type="entry name" value="STAS_dom_sf"/>
</dbReference>
<sequence>MLESKPRIQLTRQGDVMVVELVDRKILDEVTILEIGDQLNALVGETDTPCMVLDFINVAHLSSSALGMLITLHKRVREKNGQLRLCNIQPTIHEIFVITRLSEIFDIAESRTAALVGLI</sequence>
<evidence type="ECO:0000256" key="1">
    <source>
        <dbReference type="ARBA" id="ARBA00009013"/>
    </source>
</evidence>